<organism evidence="4">
    <name type="scientific">Gongylonema pulchrum</name>
    <dbReference type="NCBI Taxonomy" id="637853"/>
    <lineage>
        <taxon>Eukaryota</taxon>
        <taxon>Metazoa</taxon>
        <taxon>Ecdysozoa</taxon>
        <taxon>Nematoda</taxon>
        <taxon>Chromadorea</taxon>
        <taxon>Rhabditida</taxon>
        <taxon>Spirurina</taxon>
        <taxon>Spiruromorpha</taxon>
        <taxon>Spiruroidea</taxon>
        <taxon>Gongylonematidae</taxon>
        <taxon>Gongylonema</taxon>
    </lineage>
</organism>
<reference evidence="4" key="1">
    <citation type="submission" date="2016-06" db="UniProtKB">
        <authorList>
            <consortium name="WormBaseParasite"/>
        </authorList>
    </citation>
    <scope>IDENTIFICATION</scope>
</reference>
<dbReference type="Proteomes" id="UP000271098">
    <property type="component" value="Unassembled WGS sequence"/>
</dbReference>
<accession>A0A183EKN4</accession>
<evidence type="ECO:0000313" key="4">
    <source>
        <dbReference type="WBParaSite" id="GPUH_0002155201-mRNA-1"/>
    </source>
</evidence>
<dbReference type="EMBL" id="UYRT01092805">
    <property type="protein sequence ID" value="VDN38429.1"/>
    <property type="molecule type" value="Genomic_DNA"/>
</dbReference>
<protein>
    <submittedName>
        <fullName evidence="4">Secreted protein</fullName>
    </submittedName>
</protein>
<dbReference type="WBParaSite" id="GPUH_0002155201-mRNA-1">
    <property type="protein sequence ID" value="GPUH_0002155201-mRNA-1"/>
    <property type="gene ID" value="GPUH_0002155201"/>
</dbReference>
<name>A0A183EKN4_9BILA</name>
<evidence type="ECO:0000313" key="2">
    <source>
        <dbReference type="EMBL" id="VDN38429.1"/>
    </source>
</evidence>
<evidence type="ECO:0000313" key="3">
    <source>
        <dbReference type="Proteomes" id="UP000271098"/>
    </source>
</evidence>
<evidence type="ECO:0000256" key="1">
    <source>
        <dbReference type="SAM" id="SignalP"/>
    </source>
</evidence>
<keyword evidence="1" id="KW-0732">Signal</keyword>
<feature type="signal peptide" evidence="1">
    <location>
        <begin position="1"/>
        <end position="20"/>
    </location>
</feature>
<proteinExistence type="predicted"/>
<feature type="chain" id="PRO_5043139231" evidence="1">
    <location>
        <begin position="21"/>
        <end position="117"/>
    </location>
</feature>
<keyword evidence="3" id="KW-1185">Reference proteome</keyword>
<gene>
    <name evidence="2" type="ORF">GPUH_LOCUS21525</name>
</gene>
<reference evidence="2 3" key="2">
    <citation type="submission" date="2018-11" db="EMBL/GenBank/DDBJ databases">
        <authorList>
            <consortium name="Pathogen Informatics"/>
        </authorList>
    </citation>
    <scope>NUCLEOTIDE SEQUENCE [LARGE SCALE GENOMIC DNA]</scope>
</reference>
<sequence length="117" mass="11827">MVIVCGKLLLLANFIALGATQSFFGPSPLLNSSNSEATIAPELNPAGIVSDPMVPEPVKAPLINMPTHQKQMFKVPEAQSLILGRHPAAGGTDVAIGFSAGTSNPGTGACISCAGKG</sequence>
<dbReference type="AlphaFoldDB" id="A0A183EKN4"/>